<evidence type="ECO:0000256" key="7">
    <source>
        <dbReference type="SAM" id="MobiDB-lite"/>
    </source>
</evidence>
<comment type="caution">
    <text evidence="10">The sequence shown here is derived from an EMBL/GenBank/DDBJ whole genome shotgun (WGS) entry which is preliminary data.</text>
</comment>
<dbReference type="OrthoDB" id="25675at2759"/>
<comment type="subcellular location">
    <subcellularLocation>
        <location evidence="1">Nucleus</location>
        <location evidence="1">Nucleolus</location>
    </subcellularLocation>
</comment>
<feature type="domain" description="UTP23 sensor motif region" evidence="9">
    <location>
        <begin position="330"/>
        <end position="341"/>
    </location>
</feature>
<evidence type="ECO:0000313" key="10">
    <source>
        <dbReference type="EMBL" id="TXG54959.1"/>
    </source>
</evidence>
<organism evidence="10 11">
    <name type="scientific">Acer yangbiense</name>
    <dbReference type="NCBI Taxonomy" id="1000413"/>
    <lineage>
        <taxon>Eukaryota</taxon>
        <taxon>Viridiplantae</taxon>
        <taxon>Streptophyta</taxon>
        <taxon>Embryophyta</taxon>
        <taxon>Tracheophyta</taxon>
        <taxon>Spermatophyta</taxon>
        <taxon>Magnoliopsida</taxon>
        <taxon>eudicotyledons</taxon>
        <taxon>Gunneridae</taxon>
        <taxon>Pentapetalae</taxon>
        <taxon>rosids</taxon>
        <taxon>malvids</taxon>
        <taxon>Sapindales</taxon>
        <taxon>Sapindaceae</taxon>
        <taxon>Hippocastanoideae</taxon>
        <taxon>Acereae</taxon>
        <taxon>Acer</taxon>
    </lineage>
</organism>
<evidence type="ECO:0000259" key="9">
    <source>
        <dbReference type="Pfam" id="PF24779"/>
    </source>
</evidence>
<keyword evidence="4" id="KW-0539">Nucleus</keyword>
<dbReference type="Pfam" id="PF04900">
    <property type="entry name" value="Fcf1"/>
    <property type="match status" value="1"/>
</dbReference>
<dbReference type="GO" id="GO:0006364">
    <property type="term" value="P:rRNA processing"/>
    <property type="evidence" value="ECO:0007669"/>
    <property type="project" value="UniProtKB-KW"/>
</dbReference>
<keyword evidence="2" id="KW-0690">Ribosome biogenesis</keyword>
<keyword evidence="8" id="KW-0812">Transmembrane</keyword>
<comment type="similarity">
    <text evidence="6">Belongs to the UTP23/FCF1 family. UTP23 subfamily.</text>
</comment>
<evidence type="ECO:0000256" key="3">
    <source>
        <dbReference type="ARBA" id="ARBA00022552"/>
    </source>
</evidence>
<proteinExistence type="inferred from homology"/>
<dbReference type="Proteomes" id="UP000323000">
    <property type="component" value="Chromosome 9"/>
</dbReference>
<dbReference type="InterPro" id="IPR057776">
    <property type="entry name" value="UTP23_sensor"/>
</dbReference>
<feature type="compositionally biased region" description="Basic and acidic residues" evidence="7">
    <location>
        <begin position="351"/>
        <end position="366"/>
    </location>
</feature>
<evidence type="ECO:0000256" key="8">
    <source>
        <dbReference type="SAM" id="Phobius"/>
    </source>
</evidence>
<dbReference type="PANTHER" id="PTHR12416">
    <property type="entry name" value="RRNA-PROCESSING PROTEIN UTP23 HOMOLOG"/>
    <property type="match status" value="1"/>
</dbReference>
<dbReference type="AlphaFoldDB" id="A0A5C7HDM5"/>
<gene>
    <name evidence="10" type="ORF">EZV62_020215</name>
</gene>
<evidence type="ECO:0000256" key="5">
    <source>
        <dbReference type="ARBA" id="ARBA00037300"/>
    </source>
</evidence>
<dbReference type="InterPro" id="IPR006984">
    <property type="entry name" value="Fcf1/UTP23"/>
</dbReference>
<keyword evidence="11" id="KW-1185">Reference proteome</keyword>
<feature type="compositionally biased region" description="Basic residues" evidence="7">
    <location>
        <begin position="368"/>
        <end position="378"/>
    </location>
</feature>
<accession>A0A5C7HDM5</accession>
<protein>
    <recommendedName>
        <fullName evidence="9">UTP23 sensor motif region domain-containing protein</fullName>
    </recommendedName>
</protein>
<keyword evidence="8" id="KW-0472">Membrane</keyword>
<evidence type="ECO:0000256" key="6">
    <source>
        <dbReference type="ARBA" id="ARBA00038503"/>
    </source>
</evidence>
<keyword evidence="8" id="KW-1133">Transmembrane helix</keyword>
<dbReference type="CDD" id="cd08553">
    <property type="entry name" value="PIN_Fcf1-like"/>
    <property type="match status" value="1"/>
</dbReference>
<evidence type="ECO:0000313" key="11">
    <source>
        <dbReference type="Proteomes" id="UP000323000"/>
    </source>
</evidence>
<dbReference type="EMBL" id="VAHF01000009">
    <property type="protein sequence ID" value="TXG54959.1"/>
    <property type="molecule type" value="Genomic_DNA"/>
</dbReference>
<feature type="transmembrane region" description="Helical" evidence="8">
    <location>
        <begin position="58"/>
        <end position="76"/>
    </location>
</feature>
<feature type="region of interest" description="Disordered" evidence="7">
    <location>
        <begin position="338"/>
        <end position="385"/>
    </location>
</feature>
<dbReference type="InterPro" id="IPR029060">
    <property type="entry name" value="PIN-like_dom_sf"/>
</dbReference>
<sequence>MRVKKQKRHRKIVRFYTACFGFRQPYKVICDGTFVYHLIANQITPADNALATMLAASVKLFTTMYVCICLFIRLYIFSSCVIDELKGLGESHSEALQATHKLTIARCEHERKKSADACIMDVIGEKNPEHFFVATQDVDLRKKLQEVPGVPLIFGLRNALFLEQPSTFQRQFVKASEEGRSCMTQSEYKMLKKRAKDILETEEIRDSSNEDEDVGDQNLELQTVKKSDNARKQMGVKDKPQFKRKRAKVETLLIIYLCKATCFPSLFHSLNPARVCVGKYYLIIIILRSTGEVDVAMGMVRMDVSEGDDVGIQVLKQEHNDVHVFCLILGPNPLSCKKKKSHENPSMVSGKVHDGDLESKDGDNSVRSRTRKRSHKGKNLVETGS</sequence>
<evidence type="ECO:0000256" key="2">
    <source>
        <dbReference type="ARBA" id="ARBA00022517"/>
    </source>
</evidence>
<dbReference type="Gene3D" id="3.40.50.1010">
    <property type="entry name" value="5'-nuclease"/>
    <property type="match status" value="1"/>
</dbReference>
<evidence type="ECO:0000256" key="1">
    <source>
        <dbReference type="ARBA" id="ARBA00004604"/>
    </source>
</evidence>
<comment type="function">
    <text evidence="5">Involved in rRNA-processing and ribosome biogenesis.</text>
</comment>
<dbReference type="Pfam" id="PF24779">
    <property type="entry name" value="UTP23_sensor"/>
    <property type="match status" value="1"/>
</dbReference>
<reference evidence="11" key="1">
    <citation type="journal article" date="2019" name="Gigascience">
        <title>De novo genome assembly of the endangered Acer yangbiense, a plant species with extremely small populations endemic to Yunnan Province, China.</title>
        <authorList>
            <person name="Yang J."/>
            <person name="Wariss H.M."/>
            <person name="Tao L."/>
            <person name="Zhang R."/>
            <person name="Yun Q."/>
            <person name="Hollingsworth P."/>
            <person name="Dao Z."/>
            <person name="Luo G."/>
            <person name="Guo H."/>
            <person name="Ma Y."/>
            <person name="Sun W."/>
        </authorList>
    </citation>
    <scope>NUCLEOTIDE SEQUENCE [LARGE SCALE GENOMIC DNA]</scope>
    <source>
        <strain evidence="11">cv. Malutang</strain>
    </source>
</reference>
<dbReference type="GO" id="GO:0032040">
    <property type="term" value="C:small-subunit processome"/>
    <property type="evidence" value="ECO:0007669"/>
    <property type="project" value="InterPro"/>
</dbReference>
<dbReference type="FunFam" id="3.40.50.1010:FF:000006">
    <property type="entry name" value="rRNA-processing protein UTP23 homolog"/>
    <property type="match status" value="1"/>
</dbReference>
<name>A0A5C7HDM5_9ROSI</name>
<keyword evidence="3" id="KW-0698">rRNA processing</keyword>
<evidence type="ECO:0000256" key="4">
    <source>
        <dbReference type="ARBA" id="ARBA00023242"/>
    </source>
</evidence>
<dbReference type="SUPFAM" id="SSF88723">
    <property type="entry name" value="PIN domain-like"/>
    <property type="match status" value="1"/>
</dbReference>